<protein>
    <recommendedName>
        <fullName evidence="3">Putative auto-transporter adhesin head GIN domain-containing protein</fullName>
    </recommendedName>
</protein>
<keyword evidence="5" id="KW-1185">Reference proteome</keyword>
<keyword evidence="2" id="KW-0732">Signal</keyword>
<feature type="domain" description="Putative auto-transporter adhesin head GIN" evidence="3">
    <location>
        <begin position="156"/>
        <end position="263"/>
    </location>
</feature>
<feature type="chain" id="PRO_5046612306" description="Putative auto-transporter adhesin head GIN domain-containing protein" evidence="2">
    <location>
        <begin position="30"/>
        <end position="465"/>
    </location>
</feature>
<evidence type="ECO:0000259" key="3">
    <source>
        <dbReference type="Pfam" id="PF10988"/>
    </source>
</evidence>
<dbReference type="Pfam" id="PF10988">
    <property type="entry name" value="DUF2807"/>
    <property type="match status" value="1"/>
</dbReference>
<dbReference type="InterPro" id="IPR021255">
    <property type="entry name" value="DUF2807"/>
</dbReference>
<dbReference type="Proteomes" id="UP001061070">
    <property type="component" value="Unassembled WGS sequence"/>
</dbReference>
<feature type="region of interest" description="Disordered" evidence="1">
    <location>
        <begin position="30"/>
        <end position="59"/>
    </location>
</feature>
<evidence type="ECO:0000256" key="2">
    <source>
        <dbReference type="SAM" id="SignalP"/>
    </source>
</evidence>
<accession>A0ABQ0QBP0</accession>
<evidence type="ECO:0000313" key="5">
    <source>
        <dbReference type="Proteomes" id="UP001061070"/>
    </source>
</evidence>
<evidence type="ECO:0000256" key="1">
    <source>
        <dbReference type="SAM" id="MobiDB-lite"/>
    </source>
</evidence>
<dbReference type="Gene3D" id="2.160.20.120">
    <property type="match status" value="1"/>
</dbReference>
<feature type="compositionally biased region" description="Pro residues" evidence="1">
    <location>
        <begin position="33"/>
        <end position="51"/>
    </location>
</feature>
<evidence type="ECO:0000313" key="4">
    <source>
        <dbReference type="EMBL" id="GBR12191.1"/>
    </source>
</evidence>
<name>A0ABQ0QBP0_9PROT</name>
<dbReference type="EMBL" id="BAQW01000006">
    <property type="protein sequence ID" value="GBR12191.1"/>
    <property type="molecule type" value="Genomic_DNA"/>
</dbReference>
<sequence length="465" mass="50356">MTSPKFLLRFGQGCAALVLSASFMGMGLAQTLPAPPEPPPSPSPPAPPPGNAPSSGPSLDLAPSCLTDLHIRSGLTPSVVSGNAVLISERPDKLELILKDQSCNTDTSAEIQVPTGTNIGFRGNNTHVIATGLLGRMSGFTANGDVEIEQASDILLRITGNGNVSIDRVFGNVKVQNFSNGDLSIAQANSQRIELAATSSGNILIKDGIVKDLSVRDMGSSNITAHVRTTQAHLELFGSGDVTVDHVSGALSQTHYGSGSLNVQTDPGAHISKTNEVDGNAIARDVLASIGSRLPGTDITHATTVLNTQSSHHHSVMRLVITLVIIGLILRRARRYRKRTGQSFFTNLWTDASEGYASFVRNWEARMRERRGEDTHTSVEPPHIHYTRRAIDLYEEVIHTAREQKQRHARRVHSSASDGISLSPALIRLNDRLARLEPRLARMEQFVTSPDFALERQFRDLERSA</sequence>
<reference evidence="4" key="1">
    <citation type="submission" date="2013-04" db="EMBL/GenBank/DDBJ databases">
        <title>The genome sequencing project of 58 acetic acid bacteria.</title>
        <authorList>
            <person name="Okamoto-Kainuma A."/>
            <person name="Ishikawa M."/>
            <person name="Umino S."/>
            <person name="Koizumi Y."/>
            <person name="Shiwa Y."/>
            <person name="Yoshikawa H."/>
            <person name="Matsutani M."/>
            <person name="Matsushita K."/>
        </authorList>
    </citation>
    <scope>NUCLEOTIDE SEQUENCE</scope>
    <source>
        <strain evidence="4">NRIC 0228</strain>
    </source>
</reference>
<dbReference type="RefSeq" id="WP_099181786.1">
    <property type="nucleotide sequence ID" value="NZ_BAQW01000006.1"/>
</dbReference>
<gene>
    <name evidence="4" type="ORF">AA0228_1635</name>
</gene>
<proteinExistence type="predicted"/>
<comment type="caution">
    <text evidence="4">The sequence shown here is derived from an EMBL/GenBank/DDBJ whole genome shotgun (WGS) entry which is preliminary data.</text>
</comment>
<organism evidence="4 5">
    <name type="scientific">Gluconobacter frateurii NRIC 0228</name>
    <dbReference type="NCBI Taxonomy" id="1307946"/>
    <lineage>
        <taxon>Bacteria</taxon>
        <taxon>Pseudomonadati</taxon>
        <taxon>Pseudomonadota</taxon>
        <taxon>Alphaproteobacteria</taxon>
        <taxon>Acetobacterales</taxon>
        <taxon>Acetobacteraceae</taxon>
        <taxon>Gluconobacter</taxon>
    </lineage>
</organism>
<feature type="signal peptide" evidence="2">
    <location>
        <begin position="1"/>
        <end position="29"/>
    </location>
</feature>